<evidence type="ECO:0000313" key="2">
    <source>
        <dbReference type="Proteomes" id="UP000751190"/>
    </source>
</evidence>
<dbReference type="OMA" id="HARVHYL"/>
<dbReference type="Proteomes" id="UP000751190">
    <property type="component" value="Unassembled WGS sequence"/>
</dbReference>
<dbReference type="EMBL" id="JAGTXO010000002">
    <property type="protein sequence ID" value="KAG8469457.1"/>
    <property type="molecule type" value="Genomic_DNA"/>
</dbReference>
<proteinExistence type="predicted"/>
<protein>
    <submittedName>
        <fullName evidence="1">Uncharacterized protein</fullName>
    </submittedName>
</protein>
<organism evidence="1 2">
    <name type="scientific">Diacronema lutheri</name>
    <name type="common">Unicellular marine alga</name>
    <name type="synonym">Monochrysis lutheri</name>
    <dbReference type="NCBI Taxonomy" id="2081491"/>
    <lineage>
        <taxon>Eukaryota</taxon>
        <taxon>Haptista</taxon>
        <taxon>Haptophyta</taxon>
        <taxon>Pavlovophyceae</taxon>
        <taxon>Pavlovales</taxon>
        <taxon>Pavlovaceae</taxon>
        <taxon>Diacronema</taxon>
    </lineage>
</organism>
<accession>A0A8J5XVX3</accession>
<comment type="caution">
    <text evidence="1">The sequence shown here is derived from an EMBL/GenBank/DDBJ whole genome shotgun (WGS) entry which is preliminary data.</text>
</comment>
<dbReference type="OrthoDB" id="436718at2759"/>
<gene>
    <name evidence="1" type="ORF">KFE25_005912</name>
</gene>
<sequence>MWSMLCALALVTRPSSVRVERELRAGAARVAPSALDRRSLLGLPVAALAAAVAWPSASSAASSVPTRAELDRLVTGYRGIVRLLENWDDETIKCDKFDSADKCGSAAQKRAAASSNMASCSCDFNPGRVQEVMGFKSINHPLYMADQVMIRAQPLLAPTADTDVFDAAVEAWTRKAEDANVLSYTSSWGEANPGGGRDAVARYLDRSRKEVQDSAELLRTILTFLPVTI</sequence>
<reference evidence="1" key="1">
    <citation type="submission" date="2021-05" db="EMBL/GenBank/DDBJ databases">
        <title>The genome of the haptophyte Pavlova lutheri (Diacronema luteri, Pavlovales) - a model for lipid biosynthesis in eukaryotic algae.</title>
        <authorList>
            <person name="Hulatt C.J."/>
            <person name="Posewitz M.C."/>
        </authorList>
    </citation>
    <scope>NUCLEOTIDE SEQUENCE</scope>
    <source>
        <strain evidence="1">NIVA-4/92</strain>
    </source>
</reference>
<keyword evidence="2" id="KW-1185">Reference proteome</keyword>
<evidence type="ECO:0000313" key="1">
    <source>
        <dbReference type="EMBL" id="KAG8469457.1"/>
    </source>
</evidence>
<name>A0A8J5XVX3_DIALT</name>
<dbReference type="AlphaFoldDB" id="A0A8J5XVX3"/>